<dbReference type="Pfam" id="PF00356">
    <property type="entry name" value="LacI"/>
    <property type="match status" value="1"/>
</dbReference>
<comment type="caution">
    <text evidence="6">The sequence shown here is derived from an EMBL/GenBank/DDBJ whole genome shotgun (WGS) entry which is preliminary data.</text>
</comment>
<name>A0A4R8V477_9MICO</name>
<evidence type="ECO:0000256" key="3">
    <source>
        <dbReference type="ARBA" id="ARBA00023163"/>
    </source>
</evidence>
<proteinExistence type="predicted"/>
<evidence type="ECO:0000313" key="6">
    <source>
        <dbReference type="EMBL" id="TFB75875.1"/>
    </source>
</evidence>
<dbReference type="AlphaFoldDB" id="A0A4R8V477"/>
<keyword evidence="1" id="KW-0805">Transcription regulation</keyword>
<dbReference type="PANTHER" id="PTHR30146:SF109">
    <property type="entry name" value="HTH-TYPE TRANSCRIPTIONAL REGULATOR GALS"/>
    <property type="match status" value="1"/>
</dbReference>
<evidence type="ECO:0000256" key="1">
    <source>
        <dbReference type="ARBA" id="ARBA00023015"/>
    </source>
</evidence>
<keyword evidence="2" id="KW-0238">DNA-binding</keyword>
<dbReference type="InterPro" id="IPR046335">
    <property type="entry name" value="LacI/GalR-like_sensor"/>
</dbReference>
<dbReference type="Gene3D" id="3.40.50.2300">
    <property type="match status" value="2"/>
</dbReference>
<dbReference type="PROSITE" id="PS00356">
    <property type="entry name" value="HTH_LACI_1"/>
    <property type="match status" value="1"/>
</dbReference>
<accession>A0A4R8V477</accession>
<dbReference type="Proteomes" id="UP000298173">
    <property type="component" value="Unassembled WGS sequence"/>
</dbReference>
<dbReference type="PANTHER" id="PTHR30146">
    <property type="entry name" value="LACI-RELATED TRANSCRIPTIONAL REPRESSOR"/>
    <property type="match status" value="1"/>
</dbReference>
<dbReference type="InterPro" id="IPR028082">
    <property type="entry name" value="Peripla_BP_I"/>
</dbReference>
<keyword evidence="7" id="KW-1185">Reference proteome</keyword>
<dbReference type="GO" id="GO:0003700">
    <property type="term" value="F:DNA-binding transcription factor activity"/>
    <property type="evidence" value="ECO:0007669"/>
    <property type="project" value="TreeGrafter"/>
</dbReference>
<sequence>MISMDDVAVEAGVSHGTVSHALNHPDRVSKNSLRKVQEAVDRLGFVRNESARHLRSGTSSTLGLVLFDTWDPFFTEMTKGFEDVAIANGRNVVVANSALSVNREAANLTSFEQRRLEGILIIPQSSETLPKLEQIRRRGTSCVLLDHPSGGFNLPSVSVDNVEGGAVAGRHLIELGCRRILFVGNATLFTHSKDRLEGLLSITDPAGIDVQIFTVAHLDFDRGHDAGAYIASLAPENRPDAVFCSNDMLALGLMQIFARAGIAMPADVAVIGYDDIGLAGQVATPLSTVRQPAYDIGKSAGEVLLRDIESGRSAETEHIVYTPWLVARESTTGAKRAIDGVGQTADVRAAALTGSSAELSPKQLAPSPPRPAPLGAK</sequence>
<evidence type="ECO:0000259" key="5">
    <source>
        <dbReference type="PROSITE" id="PS50932"/>
    </source>
</evidence>
<dbReference type="GO" id="GO:0000976">
    <property type="term" value="F:transcription cis-regulatory region binding"/>
    <property type="evidence" value="ECO:0007669"/>
    <property type="project" value="TreeGrafter"/>
</dbReference>
<dbReference type="OrthoDB" id="3595338at2"/>
<dbReference type="CDD" id="cd01392">
    <property type="entry name" value="HTH_LacI"/>
    <property type="match status" value="1"/>
</dbReference>
<dbReference type="PROSITE" id="PS50932">
    <property type="entry name" value="HTH_LACI_2"/>
    <property type="match status" value="1"/>
</dbReference>
<gene>
    <name evidence="6" type="ORF">E3O06_04345</name>
</gene>
<reference evidence="6 7" key="1">
    <citation type="submission" date="2019-03" db="EMBL/GenBank/DDBJ databases">
        <title>Genomics of glacier-inhabiting Cryobacterium strains.</title>
        <authorList>
            <person name="Liu Q."/>
            <person name="Xin Y.-H."/>
        </authorList>
    </citation>
    <scope>NUCLEOTIDE SEQUENCE [LARGE SCALE GENOMIC DNA]</scope>
    <source>
        <strain evidence="6 7">HLT2-23</strain>
    </source>
</reference>
<protein>
    <submittedName>
        <fullName evidence="6">LacI family transcriptional regulator</fullName>
    </submittedName>
</protein>
<dbReference type="EMBL" id="SOEY01000007">
    <property type="protein sequence ID" value="TFB75875.1"/>
    <property type="molecule type" value="Genomic_DNA"/>
</dbReference>
<dbReference type="InterPro" id="IPR000843">
    <property type="entry name" value="HTH_LacI"/>
</dbReference>
<keyword evidence="3" id="KW-0804">Transcription</keyword>
<dbReference type="SUPFAM" id="SSF53822">
    <property type="entry name" value="Periplasmic binding protein-like I"/>
    <property type="match status" value="1"/>
</dbReference>
<dbReference type="Pfam" id="PF13377">
    <property type="entry name" value="Peripla_BP_3"/>
    <property type="match status" value="1"/>
</dbReference>
<feature type="region of interest" description="Disordered" evidence="4">
    <location>
        <begin position="352"/>
        <end position="377"/>
    </location>
</feature>
<feature type="compositionally biased region" description="Pro residues" evidence="4">
    <location>
        <begin position="366"/>
        <end position="377"/>
    </location>
</feature>
<feature type="domain" description="HTH lacI-type" evidence="5">
    <location>
        <begin position="2"/>
        <end position="56"/>
    </location>
</feature>
<dbReference type="SUPFAM" id="SSF47413">
    <property type="entry name" value="lambda repressor-like DNA-binding domains"/>
    <property type="match status" value="1"/>
</dbReference>
<organism evidence="6 7">
    <name type="scientific">Cryobacterium glaciale</name>
    <dbReference type="NCBI Taxonomy" id="1259145"/>
    <lineage>
        <taxon>Bacteria</taxon>
        <taxon>Bacillati</taxon>
        <taxon>Actinomycetota</taxon>
        <taxon>Actinomycetes</taxon>
        <taxon>Micrococcales</taxon>
        <taxon>Microbacteriaceae</taxon>
        <taxon>Cryobacterium</taxon>
    </lineage>
</organism>
<dbReference type="SMART" id="SM00354">
    <property type="entry name" value="HTH_LACI"/>
    <property type="match status" value="1"/>
</dbReference>
<evidence type="ECO:0000256" key="4">
    <source>
        <dbReference type="SAM" id="MobiDB-lite"/>
    </source>
</evidence>
<evidence type="ECO:0000256" key="2">
    <source>
        <dbReference type="ARBA" id="ARBA00023125"/>
    </source>
</evidence>
<dbReference type="Gene3D" id="1.10.260.40">
    <property type="entry name" value="lambda repressor-like DNA-binding domains"/>
    <property type="match status" value="1"/>
</dbReference>
<dbReference type="InterPro" id="IPR010982">
    <property type="entry name" value="Lambda_DNA-bd_dom_sf"/>
</dbReference>
<evidence type="ECO:0000313" key="7">
    <source>
        <dbReference type="Proteomes" id="UP000298173"/>
    </source>
</evidence>